<dbReference type="RefSeq" id="WP_129229830.1">
    <property type="nucleotide sequence ID" value="NZ_QYBB01000071.1"/>
</dbReference>
<reference evidence="1 2" key="1">
    <citation type="submission" date="2018-12" db="EMBL/GenBank/DDBJ databases">
        <authorList>
            <person name="Grouzdev D.S."/>
            <person name="Krutkina M.S."/>
        </authorList>
    </citation>
    <scope>NUCLEOTIDE SEQUENCE [LARGE SCALE GENOMIC DNA]</scope>
    <source>
        <strain evidence="1 2">RmlP026</strain>
    </source>
</reference>
<reference evidence="1 2" key="2">
    <citation type="submission" date="2019-02" db="EMBL/GenBank/DDBJ databases">
        <title>'Lichenibacterium ramalinii' gen. nov. sp. nov., 'Lichenibacterium minor' gen. nov. sp. nov.</title>
        <authorList>
            <person name="Pankratov T."/>
        </authorList>
    </citation>
    <scope>NUCLEOTIDE SEQUENCE [LARGE SCALE GENOMIC DNA]</scope>
    <source>
        <strain evidence="1 2">RmlP026</strain>
    </source>
</reference>
<accession>A0A4Q2TYD2</accession>
<evidence type="ECO:0000313" key="1">
    <source>
        <dbReference type="EMBL" id="RYC29093.1"/>
    </source>
</evidence>
<dbReference type="Proteomes" id="UP000290759">
    <property type="component" value="Unassembled WGS sequence"/>
</dbReference>
<gene>
    <name evidence="1" type="ORF">D3273_25800</name>
</gene>
<name>A0A4Q2TYD2_9HYPH</name>
<proteinExistence type="predicted"/>
<sequence>MTIDIPTFCKQFGVDPAYVVVTEGGIRLRDVPTAEADRIILALLRSGLITWFEDDVLSHEDLDGDDLDTPPTVNKL</sequence>
<dbReference type="AlphaFoldDB" id="A0A4Q2TYD2"/>
<dbReference type="EMBL" id="QYBB01000071">
    <property type="protein sequence ID" value="RYC29093.1"/>
    <property type="molecule type" value="Genomic_DNA"/>
</dbReference>
<protein>
    <submittedName>
        <fullName evidence="1">Uncharacterized protein</fullName>
    </submittedName>
</protein>
<organism evidence="1 2">
    <name type="scientific">Lichenibacterium minor</name>
    <dbReference type="NCBI Taxonomy" id="2316528"/>
    <lineage>
        <taxon>Bacteria</taxon>
        <taxon>Pseudomonadati</taxon>
        <taxon>Pseudomonadota</taxon>
        <taxon>Alphaproteobacteria</taxon>
        <taxon>Hyphomicrobiales</taxon>
        <taxon>Lichenihabitantaceae</taxon>
        <taxon>Lichenibacterium</taxon>
    </lineage>
</organism>
<comment type="caution">
    <text evidence="1">The sequence shown here is derived from an EMBL/GenBank/DDBJ whole genome shotgun (WGS) entry which is preliminary data.</text>
</comment>
<keyword evidence="2" id="KW-1185">Reference proteome</keyword>
<evidence type="ECO:0000313" key="2">
    <source>
        <dbReference type="Proteomes" id="UP000290759"/>
    </source>
</evidence>